<comment type="caution">
    <text evidence="2">The sequence shown here is derived from an EMBL/GenBank/DDBJ whole genome shotgun (WGS) entry which is preliminary data.</text>
</comment>
<gene>
    <name evidence="2" type="ORF">FH715_01570</name>
</gene>
<keyword evidence="1" id="KW-1133">Transmembrane helix</keyword>
<keyword evidence="1" id="KW-0472">Membrane</keyword>
<feature type="transmembrane region" description="Helical" evidence="1">
    <location>
        <begin position="140"/>
        <end position="158"/>
    </location>
</feature>
<evidence type="ECO:0000313" key="3">
    <source>
        <dbReference type="Proteomes" id="UP000311713"/>
    </source>
</evidence>
<dbReference type="EMBL" id="VDGT01000001">
    <property type="protein sequence ID" value="TNM34396.1"/>
    <property type="molecule type" value="Genomic_DNA"/>
</dbReference>
<reference evidence="2 3" key="1">
    <citation type="submission" date="2019-06" db="EMBL/GenBank/DDBJ databases">
        <title>Draft genome of Streptomyces sedi sp. JCM16909.</title>
        <authorList>
            <person name="Klykleung N."/>
            <person name="Tanasupawat S."/>
            <person name="Kudo T."/>
            <person name="Yuki M."/>
            <person name="Ohkuma M."/>
        </authorList>
    </citation>
    <scope>NUCLEOTIDE SEQUENCE [LARGE SCALE GENOMIC DNA]</scope>
    <source>
        <strain evidence="2 3">JCM 16909</strain>
    </source>
</reference>
<protein>
    <submittedName>
        <fullName evidence="2">Uncharacterized protein</fullName>
    </submittedName>
</protein>
<dbReference type="Proteomes" id="UP000311713">
    <property type="component" value="Unassembled WGS sequence"/>
</dbReference>
<sequence>MRDQRTVALFDGSPEVEVVTQGRVIPVMAIAHELGYVLTAHRIRPQTGISAFTFVRDDGESARRRAAWTRYHYGINGAWWATATPGPSPHAISPMRAAEARFGLYLYQQRPIGRYLRAAGALVAVAAAAGVWFLLTAWPGAVVCLGIALLGGATMLWGPRWRARREAEFRRTLEEFERQRVFWSYDGREGGGGFG</sequence>
<keyword evidence="3" id="KW-1185">Reference proteome</keyword>
<keyword evidence="1" id="KW-0812">Transmembrane</keyword>
<organism evidence="2 3">
    <name type="scientific">Streptomyces sedi</name>
    <dbReference type="NCBI Taxonomy" id="555059"/>
    <lineage>
        <taxon>Bacteria</taxon>
        <taxon>Bacillati</taxon>
        <taxon>Actinomycetota</taxon>
        <taxon>Actinomycetes</taxon>
        <taxon>Kitasatosporales</taxon>
        <taxon>Streptomycetaceae</taxon>
        <taxon>Streptomyces</taxon>
    </lineage>
</organism>
<dbReference type="AlphaFoldDB" id="A0A5C4VG37"/>
<dbReference type="OrthoDB" id="4232556at2"/>
<dbReference type="RefSeq" id="WP_139640151.1">
    <property type="nucleotide sequence ID" value="NZ_BAAAZS010000047.1"/>
</dbReference>
<proteinExistence type="predicted"/>
<feature type="transmembrane region" description="Helical" evidence="1">
    <location>
        <begin position="115"/>
        <end position="134"/>
    </location>
</feature>
<evidence type="ECO:0000256" key="1">
    <source>
        <dbReference type="SAM" id="Phobius"/>
    </source>
</evidence>
<name>A0A5C4VG37_9ACTN</name>
<evidence type="ECO:0000313" key="2">
    <source>
        <dbReference type="EMBL" id="TNM34396.1"/>
    </source>
</evidence>
<accession>A0A5C4VG37</accession>